<reference evidence="8 9" key="1">
    <citation type="journal article" date="2018" name="Nat. Ecol. Evol.">
        <title>Genomic signatures of mitonuclear coevolution across populations of Tigriopus californicus.</title>
        <authorList>
            <person name="Barreto F.S."/>
            <person name="Watson E.T."/>
            <person name="Lima T.G."/>
            <person name="Willett C.S."/>
            <person name="Edmands S."/>
            <person name="Li W."/>
            <person name="Burton R.S."/>
        </authorList>
    </citation>
    <scope>NUCLEOTIDE SEQUENCE [LARGE SCALE GENOMIC DNA]</scope>
    <source>
        <strain evidence="8 9">San Diego</strain>
    </source>
</reference>
<feature type="binding site" description="axial binding residue" evidence="5">
    <location>
        <position position="531"/>
    </location>
    <ligand>
        <name>heme b</name>
        <dbReference type="ChEBI" id="CHEBI:60344"/>
    </ligand>
    <ligandPart>
        <name>Fe</name>
        <dbReference type="ChEBI" id="CHEBI:18248"/>
    </ligandPart>
</feature>
<feature type="region of interest" description="Disordered" evidence="6">
    <location>
        <begin position="1430"/>
        <end position="1449"/>
    </location>
</feature>
<dbReference type="Pfam" id="PF03098">
    <property type="entry name" value="An_peroxidase"/>
    <property type="match status" value="1"/>
</dbReference>
<sequence>MTPWIWSVWTLFLIPMIQVGSDHLVPLDVIDTPGSGRVVGVDNSEETFEVVPYHKLFTALLKKLELFRKSDPFQSNQEDLSLLPKPDRNTFQPHPSPDLQATALPPIFDELNPSLSFNHHGRQNDQWLPPFEPTLKWFDRSMGILKSFPAQPAKIRRAFFLQDPQVSEFADLSRRNLFAKEHNVPVPEGSCPRLTKPKCDPLAPYRSVDGVCNNLQNPFWGSFLHSYERFLKPEYSDGKVMPRGARYDSKKGYRSVLPSPRQISANFHINRNISDPTHSHMLMQFAQFIAHDITGLARDDFDCCKPEFQSAFPCFHVDLRGDAIFSRFNKTCMAFTRSSWNCQTNVPWMEQLNGVTSFIDASNVYGSNPAKSLLIRGGGNRRGGVLVENPKLNRFNIPTRADLGLPSNDHESGSDFISGDSRNALQPTLLSLHNLFLLEHNRIAQAILKAMRGKLDHLDEKDRDELLFQESRRILIAQVQAIVFKEFLPSIIAPEQLEKHGVHFMEDCEYQPLIDPTVRNEFSTAAYRFGHSLVQDIFQGRGQPWRLSNGFADPTFAIRNGGLGFENEIAGACSQAQQSADRFMSSELTNKLFANKKLLGQHEALKAASDLAATNIQRGRDHGIPCYNSIRKFIGLRSINSMRDQPREIAWRNWETLAKIYRKPDDIDLFTGGLAEDPLPGGLLGPTFTWLITEQFRFLMHGDRYFFTHSKGPNARGLPKLLQRMIMSRRLSDIFCENTRTISQLQRNAFLLPHRGSKTNNPMVSCKDSSRSKLNFDLIALNILEERHLLSAKDQLMLKEALNVDHRGQRSQNFKNSNNEDDSSSCVNCESLQAKTPEEISLAHIGRNNPINEGELDHNHESTRLTDQHTFNTCETCSREEVSLENKEKMTGFYGLHGLHQEEPEKGKFDKLGDHHSKEDEYYLPIQEDSSYHKHDGIPEYDMPDWHSSNKAMSFGQTISNYNARHRDGTSPPQNSQYISKFSDETSILDNDVDLMHQSESFQPEFSIPHDNDMSHETTQSHLNMAEQTSLLQSNEGHEPSHFKYETQGKDFNPLAPTRFFQPMKSMTANYVSFPTQSNSWGNGESLDQVQPDDFEPNNRGDLSPSGSYHADVDSTTGSMEQIAQGDQIEPDLSLLDDKNRFGDNHSFNRESNEGRWDDLETDPQFAVQSSSKEDIQSDSLPSHEYPPSIESDNRQDWAMKENMIASTESVEEQFELDSAPLDNQMEPTFDSRFFSNGGQMATLGTDSPRVNRFQNDAINSEFNGISPNGMGVETTEWSSDDQIMVNDHSNEESFLHSESNQPNSKQTDGFPMLQSERVTAEETVHHRNAMTSPDMELLHPIDDIPRADRVREMNEDQDSAVAMTEVKPDSAMVKSEVWGGLEGNMEVEWNSLLSDRVMEHHNEPVGSEGQDTNEWHQNDMEGGDEIAWEVPTDQQEQVGSPSQDMGDT</sequence>
<evidence type="ECO:0000256" key="4">
    <source>
        <dbReference type="ARBA" id="ARBA00023180"/>
    </source>
</evidence>
<organism evidence="8 9">
    <name type="scientific">Tigriopus californicus</name>
    <name type="common">Marine copepod</name>
    <dbReference type="NCBI Taxonomy" id="6832"/>
    <lineage>
        <taxon>Eukaryota</taxon>
        <taxon>Metazoa</taxon>
        <taxon>Ecdysozoa</taxon>
        <taxon>Arthropoda</taxon>
        <taxon>Crustacea</taxon>
        <taxon>Multicrustacea</taxon>
        <taxon>Hexanauplia</taxon>
        <taxon>Copepoda</taxon>
        <taxon>Harpacticoida</taxon>
        <taxon>Harpacticidae</taxon>
        <taxon>Tigriopus</taxon>
    </lineage>
</organism>
<protein>
    <submittedName>
        <fullName evidence="8">Uncharacterized protein</fullName>
    </submittedName>
</protein>
<evidence type="ECO:0000256" key="1">
    <source>
        <dbReference type="ARBA" id="ARBA00004613"/>
    </source>
</evidence>
<gene>
    <name evidence="8" type="ORF">TCAL_05205</name>
</gene>
<name>A0A553NXL7_TIGCA</name>
<evidence type="ECO:0000256" key="3">
    <source>
        <dbReference type="ARBA" id="ARBA00022559"/>
    </source>
</evidence>
<feature type="compositionally biased region" description="Basic and acidic residues" evidence="6">
    <location>
        <begin position="1036"/>
        <end position="1049"/>
    </location>
</feature>
<comment type="caution">
    <text evidence="8">The sequence shown here is derived from an EMBL/GenBank/DDBJ whole genome shotgun (WGS) entry which is preliminary data.</text>
</comment>
<feature type="compositionally biased region" description="Polar residues" evidence="6">
    <location>
        <begin position="1080"/>
        <end position="1089"/>
    </location>
</feature>
<dbReference type="EMBL" id="VCGU01000009">
    <property type="protein sequence ID" value="TRY70168.1"/>
    <property type="molecule type" value="Genomic_DNA"/>
</dbReference>
<keyword evidence="7" id="KW-0732">Signal</keyword>
<dbReference type="PANTHER" id="PTHR11475">
    <property type="entry name" value="OXIDASE/PEROXIDASE"/>
    <property type="match status" value="1"/>
</dbReference>
<dbReference type="GO" id="GO:0046872">
    <property type="term" value="F:metal ion binding"/>
    <property type="evidence" value="ECO:0007669"/>
    <property type="project" value="UniProtKB-KW"/>
</dbReference>
<evidence type="ECO:0000256" key="6">
    <source>
        <dbReference type="SAM" id="MobiDB-lite"/>
    </source>
</evidence>
<evidence type="ECO:0000256" key="7">
    <source>
        <dbReference type="SAM" id="SignalP"/>
    </source>
</evidence>
<dbReference type="InterPro" id="IPR019791">
    <property type="entry name" value="Haem_peroxidase_animal"/>
</dbReference>
<evidence type="ECO:0000313" key="9">
    <source>
        <dbReference type="Proteomes" id="UP000318571"/>
    </source>
</evidence>
<feature type="compositionally biased region" description="Basic and acidic residues" evidence="6">
    <location>
        <begin position="1136"/>
        <end position="1159"/>
    </location>
</feature>
<feature type="region of interest" description="Disordered" evidence="6">
    <location>
        <begin position="1033"/>
        <end position="1058"/>
    </location>
</feature>
<dbReference type="PROSITE" id="PS50292">
    <property type="entry name" value="PEROXIDASE_3"/>
    <property type="match status" value="1"/>
</dbReference>
<dbReference type="InterPro" id="IPR037120">
    <property type="entry name" value="Haem_peroxidase_sf_animal"/>
</dbReference>
<keyword evidence="5" id="KW-0479">Metal-binding</keyword>
<dbReference type="SUPFAM" id="SSF48113">
    <property type="entry name" value="Heme-dependent peroxidases"/>
    <property type="match status" value="1"/>
</dbReference>
<dbReference type="GO" id="GO:0004601">
    <property type="term" value="F:peroxidase activity"/>
    <property type="evidence" value="ECO:0007669"/>
    <property type="project" value="UniProtKB-KW"/>
</dbReference>
<feature type="region of interest" description="Disordered" evidence="6">
    <location>
        <begin position="1135"/>
        <end position="1195"/>
    </location>
</feature>
<comment type="subcellular location">
    <subcellularLocation>
        <location evidence="1">Secreted</location>
    </subcellularLocation>
</comment>
<dbReference type="Gene3D" id="1.10.640.10">
    <property type="entry name" value="Haem peroxidase domain superfamily, animal type"/>
    <property type="match status" value="1"/>
</dbReference>
<evidence type="ECO:0000313" key="8">
    <source>
        <dbReference type="EMBL" id="TRY70168.1"/>
    </source>
</evidence>
<feature type="chain" id="PRO_5021922561" evidence="7">
    <location>
        <begin position="22"/>
        <end position="1449"/>
    </location>
</feature>
<dbReference type="InterPro" id="IPR010255">
    <property type="entry name" value="Haem_peroxidase_sf"/>
</dbReference>
<dbReference type="OrthoDB" id="823504at2759"/>
<feature type="compositionally biased region" description="Polar residues" evidence="6">
    <location>
        <begin position="1433"/>
        <end position="1449"/>
    </location>
</feature>
<keyword evidence="4" id="KW-0325">Glycoprotein</keyword>
<dbReference type="Proteomes" id="UP000318571">
    <property type="component" value="Chromosome 9"/>
</dbReference>
<dbReference type="GO" id="GO:0005576">
    <property type="term" value="C:extracellular region"/>
    <property type="evidence" value="ECO:0007669"/>
    <property type="project" value="UniProtKB-SubCell"/>
</dbReference>
<feature type="signal peptide" evidence="7">
    <location>
        <begin position="1"/>
        <end position="21"/>
    </location>
</feature>
<dbReference type="PANTHER" id="PTHR11475:SF4">
    <property type="entry name" value="CHORION PEROXIDASE"/>
    <property type="match status" value="1"/>
</dbReference>
<accession>A0A553NXL7</accession>
<evidence type="ECO:0000256" key="5">
    <source>
        <dbReference type="PIRSR" id="PIRSR619791-2"/>
    </source>
</evidence>
<keyword evidence="9" id="KW-1185">Reference proteome</keyword>
<dbReference type="PRINTS" id="PR00457">
    <property type="entry name" value="ANPEROXIDASE"/>
</dbReference>
<keyword evidence="2" id="KW-0964">Secreted</keyword>
<keyword evidence="3" id="KW-0575">Peroxidase</keyword>
<keyword evidence="5" id="KW-0408">Iron</keyword>
<dbReference type="GO" id="GO:0020037">
    <property type="term" value="F:heme binding"/>
    <property type="evidence" value="ECO:0007669"/>
    <property type="project" value="InterPro"/>
</dbReference>
<dbReference type="GO" id="GO:0006979">
    <property type="term" value="P:response to oxidative stress"/>
    <property type="evidence" value="ECO:0007669"/>
    <property type="project" value="InterPro"/>
</dbReference>
<feature type="region of interest" description="Disordered" evidence="6">
    <location>
        <begin position="1080"/>
        <end position="1115"/>
    </location>
</feature>
<keyword evidence="5" id="KW-0349">Heme</keyword>
<evidence type="ECO:0000256" key="2">
    <source>
        <dbReference type="ARBA" id="ARBA00022525"/>
    </source>
</evidence>
<keyword evidence="3" id="KW-0560">Oxidoreductase</keyword>
<proteinExistence type="predicted"/>